<accession>A0A179HYT1</accession>
<gene>
    <name evidence="2" type="ORF">VFPFJ_00698</name>
</gene>
<evidence type="ECO:0000256" key="1">
    <source>
        <dbReference type="SAM" id="MobiDB-lite"/>
    </source>
</evidence>
<comment type="caution">
    <text evidence="2">The sequence shown here is derived from an EMBL/GenBank/DDBJ whole genome shotgun (WGS) entry which is preliminary data.</text>
</comment>
<evidence type="ECO:0000313" key="2">
    <source>
        <dbReference type="EMBL" id="OAQ94589.1"/>
    </source>
</evidence>
<reference evidence="2 3" key="1">
    <citation type="submission" date="2016-02" db="EMBL/GenBank/DDBJ databases">
        <title>Biosynthesis of antibiotic leucinostatins and their inhibition on Phytophthora in bio-control Purpureocillium lilacinum.</title>
        <authorList>
            <person name="Wang G."/>
            <person name="Liu Z."/>
            <person name="Lin R."/>
            <person name="Li E."/>
            <person name="Mao Z."/>
            <person name="Ling J."/>
            <person name="Yin W."/>
            <person name="Xie B."/>
        </authorList>
    </citation>
    <scope>NUCLEOTIDE SEQUENCE [LARGE SCALE GENOMIC DNA]</scope>
    <source>
        <strain evidence="2">PLFJ-1</strain>
    </source>
</reference>
<name>A0A179HYT1_PURLI</name>
<dbReference type="EMBL" id="LSBI01000001">
    <property type="protein sequence ID" value="OAQ94589.1"/>
    <property type="molecule type" value="Genomic_DNA"/>
</dbReference>
<dbReference type="AlphaFoldDB" id="A0A179HYT1"/>
<feature type="region of interest" description="Disordered" evidence="1">
    <location>
        <begin position="54"/>
        <end position="109"/>
    </location>
</feature>
<protein>
    <submittedName>
        <fullName evidence="2">Uncharacterized protein</fullName>
    </submittedName>
</protein>
<dbReference type="Proteomes" id="UP000078340">
    <property type="component" value="Unassembled WGS sequence"/>
</dbReference>
<proteinExistence type="predicted"/>
<organism evidence="2 3">
    <name type="scientific">Purpureocillium lilacinum</name>
    <name type="common">Paecilomyces lilacinus</name>
    <dbReference type="NCBI Taxonomy" id="33203"/>
    <lineage>
        <taxon>Eukaryota</taxon>
        <taxon>Fungi</taxon>
        <taxon>Dikarya</taxon>
        <taxon>Ascomycota</taxon>
        <taxon>Pezizomycotina</taxon>
        <taxon>Sordariomycetes</taxon>
        <taxon>Hypocreomycetidae</taxon>
        <taxon>Hypocreales</taxon>
        <taxon>Ophiocordycipitaceae</taxon>
        <taxon>Purpureocillium</taxon>
    </lineage>
</organism>
<feature type="region of interest" description="Disordered" evidence="1">
    <location>
        <begin position="122"/>
        <end position="174"/>
    </location>
</feature>
<feature type="compositionally biased region" description="Polar residues" evidence="1">
    <location>
        <begin position="57"/>
        <end position="70"/>
    </location>
</feature>
<evidence type="ECO:0000313" key="3">
    <source>
        <dbReference type="Proteomes" id="UP000078340"/>
    </source>
</evidence>
<sequence>MIIQQSRASSVQALDGRSWRLVLSLAADSRASTTDVPGYRGCCRISRRFPDWPWAVSPTSTRLKPSSTTDDQQRIPSSDWPDPPGPGHASHQRPCIDASSGLPEPGVARSWSPLSACHSLSTPHGRGHFRQPRLSTAKPNRPGAATATEVGGRAPQSTTSRGIPGGGCASGGDRWLTEQLGMRAVTPDWYPSPPPGALCPERWNGGGVVPRRQSATTSCCFGARALRITTRQLPRGRRKGKGEGSRSLAS</sequence>
<feature type="region of interest" description="Disordered" evidence="1">
    <location>
        <begin position="230"/>
        <end position="250"/>
    </location>
</feature>